<evidence type="ECO:0000313" key="8">
    <source>
        <dbReference type="Proteomes" id="UP000006727"/>
    </source>
</evidence>
<reference evidence="6 8" key="1">
    <citation type="journal article" date="2008" name="Science">
        <title>The Physcomitrella genome reveals evolutionary insights into the conquest of land by plants.</title>
        <authorList>
            <person name="Rensing S."/>
            <person name="Lang D."/>
            <person name="Zimmer A."/>
            <person name="Terry A."/>
            <person name="Salamov A."/>
            <person name="Shapiro H."/>
            <person name="Nishiyama T."/>
            <person name="Perroud P.-F."/>
            <person name="Lindquist E."/>
            <person name="Kamisugi Y."/>
            <person name="Tanahashi T."/>
            <person name="Sakakibara K."/>
            <person name="Fujita T."/>
            <person name="Oishi K."/>
            <person name="Shin-I T."/>
            <person name="Kuroki Y."/>
            <person name="Toyoda A."/>
            <person name="Suzuki Y."/>
            <person name="Hashimoto A."/>
            <person name="Yamaguchi K."/>
            <person name="Sugano A."/>
            <person name="Kohara Y."/>
            <person name="Fujiyama A."/>
            <person name="Anterola A."/>
            <person name="Aoki S."/>
            <person name="Ashton N."/>
            <person name="Barbazuk W.B."/>
            <person name="Barker E."/>
            <person name="Bennetzen J."/>
            <person name="Bezanilla M."/>
            <person name="Blankenship R."/>
            <person name="Cho S.H."/>
            <person name="Dutcher S."/>
            <person name="Estelle M."/>
            <person name="Fawcett J.A."/>
            <person name="Gundlach H."/>
            <person name="Hanada K."/>
            <person name="Heyl A."/>
            <person name="Hicks K.A."/>
            <person name="Hugh J."/>
            <person name="Lohr M."/>
            <person name="Mayer K."/>
            <person name="Melkozernov A."/>
            <person name="Murata T."/>
            <person name="Nelson D."/>
            <person name="Pils B."/>
            <person name="Prigge M."/>
            <person name="Reiss B."/>
            <person name="Renner T."/>
            <person name="Rombauts S."/>
            <person name="Rushton P."/>
            <person name="Sanderfoot A."/>
            <person name="Schween G."/>
            <person name="Shiu S.-H."/>
            <person name="Stueber K."/>
            <person name="Theodoulou F.L."/>
            <person name="Tu H."/>
            <person name="Van de Peer Y."/>
            <person name="Verrier P.J."/>
            <person name="Waters E."/>
            <person name="Wood A."/>
            <person name="Yang L."/>
            <person name="Cove D."/>
            <person name="Cuming A."/>
            <person name="Hasebe M."/>
            <person name="Lucas S."/>
            <person name="Mishler D.B."/>
            <person name="Reski R."/>
            <person name="Grigoriev I."/>
            <person name="Quatrano R.S."/>
            <person name="Boore J.L."/>
        </authorList>
    </citation>
    <scope>NUCLEOTIDE SEQUENCE [LARGE SCALE GENOMIC DNA]</scope>
    <source>
        <strain evidence="7 8">cv. Gransden 2004</strain>
    </source>
</reference>
<dbReference type="Gene3D" id="3.80.10.10">
    <property type="entry name" value="Ribonuclease Inhibitor"/>
    <property type="match status" value="1"/>
</dbReference>
<accession>A0A2K1L3L0</accession>
<dbReference type="PANTHER" id="PTHR48056">
    <property type="entry name" value="LRR RECEPTOR-LIKE SERINE/THREONINE-PROTEIN KINASE-RELATED"/>
    <property type="match status" value="1"/>
</dbReference>
<dbReference type="EnsemblPlants" id="Pp3c2_29980V3.1">
    <property type="protein sequence ID" value="Pp3c2_29980V3.1"/>
    <property type="gene ID" value="Pp3c2_29980"/>
</dbReference>
<organism evidence="6">
    <name type="scientific">Physcomitrium patens</name>
    <name type="common">Spreading-leaved earth moss</name>
    <name type="synonym">Physcomitrella patens</name>
    <dbReference type="NCBI Taxonomy" id="3218"/>
    <lineage>
        <taxon>Eukaryota</taxon>
        <taxon>Viridiplantae</taxon>
        <taxon>Streptophyta</taxon>
        <taxon>Embryophyta</taxon>
        <taxon>Bryophyta</taxon>
        <taxon>Bryophytina</taxon>
        <taxon>Bryopsida</taxon>
        <taxon>Funariidae</taxon>
        <taxon>Funariales</taxon>
        <taxon>Funariaceae</taxon>
        <taxon>Physcomitrium</taxon>
    </lineage>
</organism>
<keyword evidence="1" id="KW-0433">Leucine-rich repeat</keyword>
<dbReference type="AlphaFoldDB" id="A0A2K1L3L0"/>
<keyword evidence="5" id="KW-0325">Glycoprotein</keyword>
<dbReference type="PaxDb" id="3218-PP1S22_63V6.1"/>
<reference evidence="7" key="3">
    <citation type="submission" date="2020-12" db="UniProtKB">
        <authorList>
            <consortium name="EnsemblPlants"/>
        </authorList>
    </citation>
    <scope>IDENTIFICATION</scope>
</reference>
<proteinExistence type="predicted"/>
<keyword evidence="8" id="KW-1185">Reference proteome</keyword>
<gene>
    <name evidence="6" type="ORF">PHYPA_003408</name>
</gene>
<keyword evidence="2" id="KW-0677">Repeat</keyword>
<dbReference type="InParanoid" id="A0A2K1L3L0"/>
<dbReference type="InterPro" id="IPR032675">
    <property type="entry name" value="LRR_dom_sf"/>
</dbReference>
<evidence type="ECO:0000313" key="7">
    <source>
        <dbReference type="EnsemblPlants" id="Pp3c2_29980V3.1"/>
    </source>
</evidence>
<dbReference type="Gramene" id="Pp3c2_29980V3.1">
    <property type="protein sequence ID" value="Pp3c2_29980V3.1"/>
    <property type="gene ID" value="Pp3c2_29980"/>
</dbReference>
<sequence>MVPFIECYCNWHLSPQDNFTTSNNSVNNYLLSDKVVVEITSVPNQQHHDLIEALHISSVKSLDASGNHLPGGFQVNITRLTSMSELELSNLIRAKIFSAVGNYKTVEMLWLSCMRLEGTIPSDLCNHTKLVEIVSEHCDVCSIGLMVLERFTSWKYHSE</sequence>
<dbReference type="GO" id="GO:0005524">
    <property type="term" value="F:ATP binding"/>
    <property type="evidence" value="ECO:0007669"/>
    <property type="project" value="UniProtKB-KW"/>
</dbReference>
<evidence type="ECO:0000256" key="5">
    <source>
        <dbReference type="ARBA" id="ARBA00023180"/>
    </source>
</evidence>
<evidence type="ECO:0000256" key="3">
    <source>
        <dbReference type="ARBA" id="ARBA00022741"/>
    </source>
</evidence>
<dbReference type="InterPro" id="IPR050647">
    <property type="entry name" value="Plant_LRR-RLKs"/>
</dbReference>
<dbReference type="PANTHER" id="PTHR48056:SF81">
    <property type="entry name" value="RECEPTOR PROTEIN-TYROSINE KINASE CEPR1"/>
    <property type="match status" value="1"/>
</dbReference>
<keyword evidence="4" id="KW-0067">ATP-binding</keyword>
<name>A0A2K1L3L0_PHYPA</name>
<dbReference type="EMBL" id="ABEU02000002">
    <property type="protein sequence ID" value="PNR60615.1"/>
    <property type="molecule type" value="Genomic_DNA"/>
</dbReference>
<keyword evidence="3" id="KW-0547">Nucleotide-binding</keyword>
<dbReference type="Proteomes" id="UP000006727">
    <property type="component" value="Chromosome 2"/>
</dbReference>
<reference evidence="6 8" key="2">
    <citation type="journal article" date="2018" name="Plant J.">
        <title>The Physcomitrella patens chromosome-scale assembly reveals moss genome structure and evolution.</title>
        <authorList>
            <person name="Lang D."/>
            <person name="Ullrich K.K."/>
            <person name="Murat F."/>
            <person name="Fuchs J."/>
            <person name="Jenkins J."/>
            <person name="Haas F.B."/>
            <person name="Piednoel M."/>
            <person name="Gundlach H."/>
            <person name="Van Bel M."/>
            <person name="Meyberg R."/>
            <person name="Vives C."/>
            <person name="Morata J."/>
            <person name="Symeonidi A."/>
            <person name="Hiss M."/>
            <person name="Muchero W."/>
            <person name="Kamisugi Y."/>
            <person name="Saleh O."/>
            <person name="Blanc G."/>
            <person name="Decker E.L."/>
            <person name="van Gessel N."/>
            <person name="Grimwood J."/>
            <person name="Hayes R.D."/>
            <person name="Graham S.W."/>
            <person name="Gunter L.E."/>
            <person name="McDaniel S.F."/>
            <person name="Hoernstein S.N.W."/>
            <person name="Larsson A."/>
            <person name="Li F.W."/>
            <person name="Perroud P.F."/>
            <person name="Phillips J."/>
            <person name="Ranjan P."/>
            <person name="Rokshar D.S."/>
            <person name="Rothfels C.J."/>
            <person name="Schneider L."/>
            <person name="Shu S."/>
            <person name="Stevenson D.W."/>
            <person name="Thummler F."/>
            <person name="Tillich M."/>
            <person name="Villarreal Aguilar J.C."/>
            <person name="Widiez T."/>
            <person name="Wong G.K."/>
            <person name="Wymore A."/>
            <person name="Zhang Y."/>
            <person name="Zimmer A.D."/>
            <person name="Quatrano R.S."/>
            <person name="Mayer K.F.X."/>
            <person name="Goodstein D."/>
            <person name="Casacuberta J.M."/>
            <person name="Vandepoele K."/>
            <person name="Reski R."/>
            <person name="Cuming A.C."/>
            <person name="Tuskan G.A."/>
            <person name="Maumus F."/>
            <person name="Salse J."/>
            <person name="Schmutz J."/>
            <person name="Rensing S.A."/>
        </authorList>
    </citation>
    <scope>NUCLEOTIDE SEQUENCE [LARGE SCALE GENOMIC DNA]</scope>
    <source>
        <strain evidence="7 8">cv. Gransden 2004</strain>
    </source>
</reference>
<protein>
    <submittedName>
        <fullName evidence="6 7">Uncharacterized protein</fullName>
    </submittedName>
</protein>
<evidence type="ECO:0000256" key="2">
    <source>
        <dbReference type="ARBA" id="ARBA00022737"/>
    </source>
</evidence>
<dbReference type="SUPFAM" id="SSF52058">
    <property type="entry name" value="L domain-like"/>
    <property type="match status" value="1"/>
</dbReference>
<evidence type="ECO:0000256" key="1">
    <source>
        <dbReference type="ARBA" id="ARBA00022614"/>
    </source>
</evidence>
<evidence type="ECO:0000313" key="6">
    <source>
        <dbReference type="EMBL" id="PNR60615.1"/>
    </source>
</evidence>
<evidence type="ECO:0000256" key="4">
    <source>
        <dbReference type="ARBA" id="ARBA00022840"/>
    </source>
</evidence>